<name>A0ACC2CIF0_DIPCM</name>
<comment type="caution">
    <text evidence="1">The sequence shown here is derived from an EMBL/GenBank/DDBJ whole genome shotgun (WGS) entry which is preliminary data.</text>
</comment>
<evidence type="ECO:0000313" key="2">
    <source>
        <dbReference type="Proteomes" id="UP001162992"/>
    </source>
</evidence>
<accession>A0ACC2CIF0</accession>
<gene>
    <name evidence="1" type="ORF">O6H91_10G073500</name>
</gene>
<organism evidence="1 2">
    <name type="scientific">Diphasiastrum complanatum</name>
    <name type="common">Issler's clubmoss</name>
    <name type="synonym">Lycopodium complanatum</name>
    <dbReference type="NCBI Taxonomy" id="34168"/>
    <lineage>
        <taxon>Eukaryota</taxon>
        <taxon>Viridiplantae</taxon>
        <taxon>Streptophyta</taxon>
        <taxon>Embryophyta</taxon>
        <taxon>Tracheophyta</taxon>
        <taxon>Lycopodiopsida</taxon>
        <taxon>Lycopodiales</taxon>
        <taxon>Lycopodiaceae</taxon>
        <taxon>Lycopodioideae</taxon>
        <taxon>Diphasiastrum</taxon>
    </lineage>
</organism>
<evidence type="ECO:0000313" key="1">
    <source>
        <dbReference type="EMBL" id="KAJ7541730.1"/>
    </source>
</evidence>
<reference evidence="2" key="1">
    <citation type="journal article" date="2024" name="Proc. Natl. Acad. Sci. U.S.A.">
        <title>Extraordinary preservation of gene collinearity over three hundred million years revealed in homosporous lycophytes.</title>
        <authorList>
            <person name="Li C."/>
            <person name="Wickell D."/>
            <person name="Kuo L.Y."/>
            <person name="Chen X."/>
            <person name="Nie B."/>
            <person name="Liao X."/>
            <person name="Peng D."/>
            <person name="Ji J."/>
            <person name="Jenkins J."/>
            <person name="Williams M."/>
            <person name="Shu S."/>
            <person name="Plott C."/>
            <person name="Barry K."/>
            <person name="Rajasekar S."/>
            <person name="Grimwood J."/>
            <person name="Han X."/>
            <person name="Sun S."/>
            <person name="Hou Z."/>
            <person name="He W."/>
            <person name="Dai G."/>
            <person name="Sun C."/>
            <person name="Schmutz J."/>
            <person name="Leebens-Mack J.H."/>
            <person name="Li F.W."/>
            <person name="Wang L."/>
        </authorList>
    </citation>
    <scope>NUCLEOTIDE SEQUENCE [LARGE SCALE GENOMIC DNA]</scope>
    <source>
        <strain evidence="2">cv. PW_Plant_1</strain>
    </source>
</reference>
<keyword evidence="2" id="KW-1185">Reference proteome</keyword>
<sequence>MWFLSDTFLVLDVIDNYNILSLPFLPIKNKSMSPFPYRANEFHVFRSLVFCDSLTQLFKLLDIVLLYRVDNLIYSRECIFDNNNYAVFMENGSSLHSRTNFNEHINIYSTLAFKHLQIWPSLFTVFILTHTF</sequence>
<dbReference type="Proteomes" id="UP001162992">
    <property type="component" value="Chromosome 10"/>
</dbReference>
<protein>
    <submittedName>
        <fullName evidence="1">Uncharacterized protein</fullName>
    </submittedName>
</protein>
<proteinExistence type="predicted"/>
<dbReference type="EMBL" id="CM055101">
    <property type="protein sequence ID" value="KAJ7541730.1"/>
    <property type="molecule type" value="Genomic_DNA"/>
</dbReference>